<accession>A0A2J7QR04</accession>
<dbReference type="InParanoid" id="A0A2J7QR04"/>
<evidence type="ECO:0000313" key="2">
    <source>
        <dbReference type="Proteomes" id="UP000235965"/>
    </source>
</evidence>
<sequence length="49" mass="5419">MRMLKYNSFTTAWVLAMLISRDIYGLIHAIGPASLYAGLDGSEDVGLWT</sequence>
<organism evidence="1 2">
    <name type="scientific">Cryptotermes secundus</name>
    <dbReference type="NCBI Taxonomy" id="105785"/>
    <lineage>
        <taxon>Eukaryota</taxon>
        <taxon>Metazoa</taxon>
        <taxon>Ecdysozoa</taxon>
        <taxon>Arthropoda</taxon>
        <taxon>Hexapoda</taxon>
        <taxon>Insecta</taxon>
        <taxon>Pterygota</taxon>
        <taxon>Neoptera</taxon>
        <taxon>Polyneoptera</taxon>
        <taxon>Dictyoptera</taxon>
        <taxon>Blattodea</taxon>
        <taxon>Blattoidea</taxon>
        <taxon>Termitoidae</taxon>
        <taxon>Kalotermitidae</taxon>
        <taxon>Cryptotermitinae</taxon>
        <taxon>Cryptotermes</taxon>
    </lineage>
</organism>
<gene>
    <name evidence="1" type="ORF">B7P43_G18140</name>
</gene>
<dbReference type="EMBL" id="NEVH01012062">
    <property type="protein sequence ID" value="PNF31019.1"/>
    <property type="molecule type" value="Genomic_DNA"/>
</dbReference>
<evidence type="ECO:0000313" key="1">
    <source>
        <dbReference type="EMBL" id="PNF31019.1"/>
    </source>
</evidence>
<keyword evidence="2" id="KW-1185">Reference proteome</keyword>
<reference evidence="1 2" key="1">
    <citation type="submission" date="2017-12" db="EMBL/GenBank/DDBJ databases">
        <title>Hemimetabolous genomes reveal molecular basis of termite eusociality.</title>
        <authorList>
            <person name="Harrison M.C."/>
            <person name="Jongepier E."/>
            <person name="Robertson H.M."/>
            <person name="Arning N."/>
            <person name="Bitard-Feildel T."/>
            <person name="Chao H."/>
            <person name="Childers C.P."/>
            <person name="Dinh H."/>
            <person name="Doddapaneni H."/>
            <person name="Dugan S."/>
            <person name="Gowin J."/>
            <person name="Greiner C."/>
            <person name="Han Y."/>
            <person name="Hu H."/>
            <person name="Hughes D.S.T."/>
            <person name="Huylmans A.-K."/>
            <person name="Kemena C."/>
            <person name="Kremer L.P.M."/>
            <person name="Lee S.L."/>
            <person name="Lopez-Ezquerra A."/>
            <person name="Mallet L."/>
            <person name="Monroy-Kuhn J.M."/>
            <person name="Moser A."/>
            <person name="Murali S.C."/>
            <person name="Muzny D.M."/>
            <person name="Otani S."/>
            <person name="Piulachs M.-D."/>
            <person name="Poelchau M."/>
            <person name="Qu J."/>
            <person name="Schaub F."/>
            <person name="Wada-Katsumata A."/>
            <person name="Worley K.C."/>
            <person name="Xie Q."/>
            <person name="Ylla G."/>
            <person name="Poulsen M."/>
            <person name="Gibbs R.A."/>
            <person name="Schal C."/>
            <person name="Richards S."/>
            <person name="Belles X."/>
            <person name="Korb J."/>
            <person name="Bornberg-Bauer E."/>
        </authorList>
    </citation>
    <scope>NUCLEOTIDE SEQUENCE [LARGE SCALE GENOMIC DNA]</scope>
    <source>
        <tissue evidence="1">Whole body</tissue>
    </source>
</reference>
<protein>
    <submittedName>
        <fullName evidence="1">Uncharacterized protein</fullName>
    </submittedName>
</protein>
<dbReference type="Proteomes" id="UP000235965">
    <property type="component" value="Unassembled WGS sequence"/>
</dbReference>
<name>A0A2J7QR04_9NEOP</name>
<dbReference type="AlphaFoldDB" id="A0A2J7QR04"/>
<comment type="caution">
    <text evidence="1">The sequence shown here is derived from an EMBL/GenBank/DDBJ whole genome shotgun (WGS) entry which is preliminary data.</text>
</comment>
<proteinExistence type="predicted"/>